<reference evidence="1 2" key="1">
    <citation type="submission" date="2022-06" db="EMBL/GenBank/DDBJ databases">
        <title>Runella sp. S5 genome sequencing.</title>
        <authorList>
            <person name="Park S."/>
        </authorList>
    </citation>
    <scope>NUCLEOTIDE SEQUENCE [LARGE SCALE GENOMIC DNA]</scope>
    <source>
        <strain evidence="1 2">S5</strain>
    </source>
</reference>
<evidence type="ECO:0000313" key="2">
    <source>
        <dbReference type="Proteomes" id="UP001204772"/>
    </source>
</evidence>
<organism evidence="1 2">
    <name type="scientific">Runella salmonicolor</name>
    <dbReference type="NCBI Taxonomy" id="2950278"/>
    <lineage>
        <taxon>Bacteria</taxon>
        <taxon>Pseudomonadati</taxon>
        <taxon>Bacteroidota</taxon>
        <taxon>Cytophagia</taxon>
        <taxon>Cytophagales</taxon>
        <taxon>Spirosomataceae</taxon>
        <taxon>Runella</taxon>
    </lineage>
</organism>
<comment type="caution">
    <text evidence="1">The sequence shown here is derived from an EMBL/GenBank/DDBJ whole genome shotgun (WGS) entry which is preliminary data.</text>
</comment>
<accession>A0ABT1FSN8</accession>
<keyword evidence="2" id="KW-1185">Reference proteome</keyword>
<gene>
    <name evidence="1" type="ORF">NCI00_20300</name>
</gene>
<dbReference type="EMBL" id="JAMZEL010000009">
    <property type="protein sequence ID" value="MCP1384788.1"/>
    <property type="molecule type" value="Genomic_DNA"/>
</dbReference>
<dbReference type="Proteomes" id="UP001204772">
    <property type="component" value="Unassembled WGS sequence"/>
</dbReference>
<evidence type="ECO:0000313" key="1">
    <source>
        <dbReference type="EMBL" id="MCP1384788.1"/>
    </source>
</evidence>
<proteinExistence type="predicted"/>
<sequence>MKAQSYHYPESEQDLGNGTYFVNTEVEEKTDENGRTYWEYSQELRSYTNTAVPEEVAAWRLRAVTTLADMSQGIEDFLNSLPEPDRTVAKEAWYSGTTVKRESATVGAFQQVFQLSSEEVDNLFIQAANISI</sequence>
<name>A0ABT1FSN8_9BACT</name>
<dbReference type="RefSeq" id="WP_253530635.1">
    <property type="nucleotide sequence ID" value="NZ_JAMZEL010000009.1"/>
</dbReference>
<protein>
    <submittedName>
        <fullName evidence="1">Uncharacterized protein</fullName>
    </submittedName>
</protein>